<gene>
    <name evidence="2" type="ORF">AVDCRST_MAG73-4273</name>
</gene>
<protein>
    <submittedName>
        <fullName evidence="2">Uncharacterized protein</fullName>
    </submittedName>
</protein>
<feature type="region of interest" description="Disordered" evidence="1">
    <location>
        <begin position="48"/>
        <end position="68"/>
    </location>
</feature>
<dbReference type="EMBL" id="CADCWE010000271">
    <property type="protein sequence ID" value="CAA9566858.1"/>
    <property type="molecule type" value="Genomic_DNA"/>
</dbReference>
<feature type="compositionally biased region" description="Basic residues" evidence="1">
    <location>
        <begin position="58"/>
        <end position="68"/>
    </location>
</feature>
<evidence type="ECO:0000313" key="2">
    <source>
        <dbReference type="EMBL" id="CAA9566858.1"/>
    </source>
</evidence>
<sequence>GHVSISSRADRGRCWGADRNHAVERSGRAAQTVCRGMALGHRFTTRYPSPSPNLLHRPIGRPRRRFGRPPRWRWRRRALDNSV</sequence>
<accession>A0A6J4V3C4</accession>
<reference evidence="2" key="1">
    <citation type="submission" date="2020-02" db="EMBL/GenBank/DDBJ databases">
        <authorList>
            <person name="Meier V. D."/>
        </authorList>
    </citation>
    <scope>NUCLEOTIDE SEQUENCE</scope>
    <source>
        <strain evidence="2">AVDCRST_MAG73</strain>
    </source>
</reference>
<organism evidence="2">
    <name type="scientific">uncultured Thermomicrobiales bacterium</name>
    <dbReference type="NCBI Taxonomy" id="1645740"/>
    <lineage>
        <taxon>Bacteria</taxon>
        <taxon>Pseudomonadati</taxon>
        <taxon>Thermomicrobiota</taxon>
        <taxon>Thermomicrobia</taxon>
        <taxon>Thermomicrobiales</taxon>
        <taxon>environmental samples</taxon>
    </lineage>
</organism>
<dbReference type="AlphaFoldDB" id="A0A6J4V3C4"/>
<name>A0A6J4V3C4_9BACT</name>
<evidence type="ECO:0000256" key="1">
    <source>
        <dbReference type="SAM" id="MobiDB-lite"/>
    </source>
</evidence>
<proteinExistence type="predicted"/>
<feature type="non-terminal residue" evidence="2">
    <location>
        <position position="83"/>
    </location>
</feature>
<feature type="non-terminal residue" evidence="2">
    <location>
        <position position="1"/>
    </location>
</feature>